<evidence type="ECO:0000256" key="4">
    <source>
        <dbReference type="ARBA" id="ARBA00022768"/>
    </source>
</evidence>
<dbReference type="SMART" id="SM00888">
    <property type="entry name" value="EF1_GNE"/>
    <property type="match status" value="1"/>
</dbReference>
<dbReference type="InterPro" id="IPR014717">
    <property type="entry name" value="Transl_elong_EF1B/ribsomal_bS6"/>
</dbReference>
<comment type="similarity">
    <text evidence="2 7">Belongs to the EF-1-beta/EF-1-delta family.</text>
</comment>
<evidence type="ECO:0000256" key="3">
    <source>
        <dbReference type="ARBA" id="ARBA00017600"/>
    </source>
</evidence>
<dbReference type="EMBL" id="JAGGMV010000001">
    <property type="protein sequence ID" value="MBP2200912.1"/>
    <property type="molecule type" value="Genomic_DNA"/>
</dbReference>
<dbReference type="SUPFAM" id="SSF54984">
    <property type="entry name" value="eEF-1beta-like"/>
    <property type="match status" value="1"/>
</dbReference>
<dbReference type="Proteomes" id="UP000740329">
    <property type="component" value="Unassembled WGS sequence"/>
</dbReference>
<name>A0A8J7RCW2_METVO</name>
<gene>
    <name evidence="7" type="primary">ef1b</name>
    <name evidence="9" type="ORF">J3E07_000310</name>
</gene>
<evidence type="ECO:0000256" key="5">
    <source>
        <dbReference type="ARBA" id="ARBA00022917"/>
    </source>
</evidence>
<evidence type="ECO:0000256" key="7">
    <source>
        <dbReference type="HAMAP-Rule" id="MF_00043"/>
    </source>
</evidence>
<dbReference type="InterPro" id="IPR014038">
    <property type="entry name" value="EF1B_bsu/dsu_GNE"/>
</dbReference>
<dbReference type="InterPro" id="IPR036219">
    <property type="entry name" value="eEF-1beta-like_sf"/>
</dbReference>
<feature type="domain" description="Translation elongation factor EF1B beta/delta subunit guanine nucleotide exchange" evidence="8">
    <location>
        <begin position="3"/>
        <end position="89"/>
    </location>
</feature>
<dbReference type="HAMAP" id="MF_00043">
    <property type="entry name" value="EF1_beta"/>
    <property type="match status" value="1"/>
</dbReference>
<dbReference type="Gene3D" id="3.30.70.60">
    <property type="match status" value="1"/>
</dbReference>
<keyword evidence="5 7" id="KW-0648">Protein biosynthesis</keyword>
<organism evidence="9 10">
    <name type="scientific">Methanococcus voltae</name>
    <dbReference type="NCBI Taxonomy" id="2188"/>
    <lineage>
        <taxon>Archaea</taxon>
        <taxon>Methanobacteriati</taxon>
        <taxon>Methanobacteriota</taxon>
        <taxon>Methanomada group</taxon>
        <taxon>Methanococci</taxon>
        <taxon>Methanococcales</taxon>
        <taxon>Methanococcaceae</taxon>
        <taxon>Methanococcus</taxon>
    </lineage>
</organism>
<comment type="function">
    <text evidence="1 7">Promotes the exchange of GDP for GTP in EF-1-alpha/GDP, thus allowing the regeneration of EF-1-alpha/GTP that could then be used to form the ternary complex EF-1-alpha/GTP/AAtRNA.</text>
</comment>
<proteinExistence type="inferred from homology"/>
<evidence type="ECO:0000256" key="6">
    <source>
        <dbReference type="ARBA" id="ARBA00032274"/>
    </source>
</evidence>
<sequence length="89" mass="9830">MADVIAKVKVMPVSPEVEKEALKEKLTKVVGENDAKCRGVSDEPLAFGLYTIYVMVEMEEREGGMDPIEQAMNDLEDVESAEVVELSLI</sequence>
<dbReference type="GO" id="GO:0003746">
    <property type="term" value="F:translation elongation factor activity"/>
    <property type="evidence" value="ECO:0007669"/>
    <property type="project" value="UniProtKB-UniRule"/>
</dbReference>
<keyword evidence="4 7" id="KW-0251">Elongation factor</keyword>
<dbReference type="AlphaFoldDB" id="A0A8J7RCW2"/>
<dbReference type="PANTHER" id="PTHR39647:SF1">
    <property type="entry name" value="ELONGATION FACTOR 1-BETA"/>
    <property type="match status" value="1"/>
</dbReference>
<dbReference type="NCBIfam" id="TIGR00489">
    <property type="entry name" value="aEF-1_beta"/>
    <property type="match status" value="1"/>
</dbReference>
<protein>
    <recommendedName>
        <fullName evidence="3 7">Elongation factor 1-beta</fullName>
        <shortName evidence="7">EF-1-beta</shortName>
    </recommendedName>
    <alternativeName>
        <fullName evidence="6 7">aEF-1beta</fullName>
    </alternativeName>
</protein>
<accession>A0A8J7RCW2</accession>
<dbReference type="InterPro" id="IPR004542">
    <property type="entry name" value="Transl_elong_EF1B_B_arc"/>
</dbReference>
<reference evidence="9" key="1">
    <citation type="submission" date="2021-03" db="EMBL/GenBank/DDBJ databases">
        <title>Genomic Encyclopedia of Type Strains, Phase IV (KMG-V): Genome sequencing to study the core and pangenomes of soil and plant-associated prokaryotes.</title>
        <authorList>
            <person name="Whitman W."/>
        </authorList>
    </citation>
    <scope>NUCLEOTIDE SEQUENCE</scope>
    <source>
        <strain evidence="9">C4</strain>
    </source>
</reference>
<dbReference type="RefSeq" id="WP_209590321.1">
    <property type="nucleotide sequence ID" value="NZ_JAGGMV010000001.1"/>
</dbReference>
<dbReference type="PANTHER" id="PTHR39647">
    <property type="entry name" value="ELONGATION FACTOR 1-BETA"/>
    <property type="match status" value="1"/>
</dbReference>
<evidence type="ECO:0000256" key="1">
    <source>
        <dbReference type="ARBA" id="ARBA00003815"/>
    </source>
</evidence>
<evidence type="ECO:0000313" key="9">
    <source>
        <dbReference type="EMBL" id="MBP2200912.1"/>
    </source>
</evidence>
<dbReference type="Pfam" id="PF00736">
    <property type="entry name" value="EF1_GNE"/>
    <property type="match status" value="1"/>
</dbReference>
<dbReference type="NCBIfam" id="NF001670">
    <property type="entry name" value="PRK00435.1"/>
    <property type="match status" value="1"/>
</dbReference>
<evidence type="ECO:0000259" key="8">
    <source>
        <dbReference type="SMART" id="SM00888"/>
    </source>
</evidence>
<evidence type="ECO:0000256" key="2">
    <source>
        <dbReference type="ARBA" id="ARBA00007411"/>
    </source>
</evidence>
<comment type="caution">
    <text evidence="9">The sequence shown here is derived from an EMBL/GenBank/DDBJ whole genome shotgun (WGS) entry which is preliminary data.</text>
</comment>
<evidence type="ECO:0000313" key="10">
    <source>
        <dbReference type="Proteomes" id="UP000740329"/>
    </source>
</evidence>